<proteinExistence type="predicted"/>
<name>F4NV11_BATDJ</name>
<dbReference type="Proteomes" id="UP000007241">
    <property type="component" value="Unassembled WGS sequence"/>
</dbReference>
<dbReference type="RefSeq" id="XP_006676323.1">
    <property type="nucleotide sequence ID" value="XM_006676260.1"/>
</dbReference>
<reference evidence="2 3" key="1">
    <citation type="submission" date="2009-12" db="EMBL/GenBank/DDBJ databases">
        <title>The draft genome of Batrachochytrium dendrobatidis.</title>
        <authorList>
            <consortium name="US DOE Joint Genome Institute (JGI-PGF)"/>
            <person name="Kuo A."/>
            <person name="Salamov A."/>
            <person name="Schmutz J."/>
            <person name="Lucas S."/>
            <person name="Pitluck S."/>
            <person name="Rosenblum E."/>
            <person name="Stajich J."/>
            <person name="Eisen M."/>
            <person name="Grigoriev I.V."/>
        </authorList>
    </citation>
    <scope>NUCLEOTIDE SEQUENCE [LARGE SCALE GENOMIC DNA]</scope>
    <source>
        <strain evidence="3">JAM81 / FGSC 10211</strain>
    </source>
</reference>
<gene>
    <name evidence="2" type="ORF">BATDEDRAFT_85453</name>
</gene>
<sequence>MLRVWKYTTYSNQPLTASWILNKEQALTSHRAHHSVRAFSSSSCLTDNRNDQNLRKPSRWNSNDQSTVSLRALN</sequence>
<dbReference type="HOGENOM" id="CLU_2687413_0_0_1"/>
<evidence type="ECO:0000313" key="2">
    <source>
        <dbReference type="EMBL" id="EGF84069.1"/>
    </source>
</evidence>
<protein>
    <submittedName>
        <fullName evidence="2">Uncharacterized protein</fullName>
    </submittedName>
</protein>
<feature type="compositionally biased region" description="Polar residues" evidence="1">
    <location>
        <begin position="59"/>
        <end position="74"/>
    </location>
</feature>
<feature type="region of interest" description="Disordered" evidence="1">
    <location>
        <begin position="40"/>
        <end position="74"/>
    </location>
</feature>
<evidence type="ECO:0000256" key="1">
    <source>
        <dbReference type="SAM" id="MobiDB-lite"/>
    </source>
</evidence>
<keyword evidence="3" id="KW-1185">Reference proteome</keyword>
<dbReference type="EMBL" id="GL882879">
    <property type="protein sequence ID" value="EGF84069.1"/>
    <property type="molecule type" value="Genomic_DNA"/>
</dbReference>
<dbReference type="GeneID" id="18242070"/>
<organism evidence="2 3">
    <name type="scientific">Batrachochytrium dendrobatidis (strain JAM81 / FGSC 10211)</name>
    <name type="common">Frog chytrid fungus</name>
    <dbReference type="NCBI Taxonomy" id="684364"/>
    <lineage>
        <taxon>Eukaryota</taxon>
        <taxon>Fungi</taxon>
        <taxon>Fungi incertae sedis</taxon>
        <taxon>Chytridiomycota</taxon>
        <taxon>Chytridiomycota incertae sedis</taxon>
        <taxon>Chytridiomycetes</taxon>
        <taxon>Rhizophydiales</taxon>
        <taxon>Rhizophydiales incertae sedis</taxon>
        <taxon>Batrachochytrium</taxon>
    </lineage>
</organism>
<dbReference type="InParanoid" id="F4NV11"/>
<accession>F4NV11</accession>
<dbReference type="AlphaFoldDB" id="F4NV11"/>
<evidence type="ECO:0000313" key="3">
    <source>
        <dbReference type="Proteomes" id="UP000007241"/>
    </source>
</evidence>